<gene>
    <name evidence="12" type="ORF">ACFFHM_24685</name>
</gene>
<dbReference type="RefSeq" id="WP_335962892.1">
    <property type="nucleotide sequence ID" value="NZ_JAXBLX010000037.1"/>
</dbReference>
<sequence length="386" mass="42864">MEIIYVDHAATSPLHPEVLDAMLPYFESHFGNPSSIHQIGRQARHALDQARKSIAESLRVSEQTVVFTSGGTEADNMAIIGYALEHENKGKHIITSKVEHHAVLHACQELEKRGFEVTYLPVDETGRVKLNDVQAVLRDDTILVTLMFGNNEVGTIQPIKEIGELLYKHQAVFHTDAVQACGAVNLNLAELPVDMLSISAHKINGPKGIGLLYVREEIKLRPVLYGGEQERKRRAGTENVAAIVGFAKAIHLAAQTLSERQERYHQFAQVLIDTWMREEVEFYLNGHQTKRLPHVLNVSFPGVNIESLLMNLDIVGVAASSGSACTAGSIEPSHVLVAMFDQAKERIQTAIRFSFGLGNTVEQIERVAIETAKVVKRLKQQEEFIN</sequence>
<reference evidence="12 13" key="1">
    <citation type="submission" date="2024-09" db="EMBL/GenBank/DDBJ databases">
        <authorList>
            <person name="Sun Q."/>
            <person name="Mori K."/>
        </authorList>
    </citation>
    <scope>NUCLEOTIDE SEQUENCE [LARGE SCALE GENOMIC DNA]</scope>
    <source>
        <strain evidence="12 13">NCAIM B.02610</strain>
    </source>
</reference>
<dbReference type="InterPro" id="IPR015422">
    <property type="entry name" value="PyrdxlP-dep_Trfase_small"/>
</dbReference>
<feature type="domain" description="Aminotransferase class V" evidence="11">
    <location>
        <begin position="4"/>
        <end position="367"/>
    </location>
</feature>
<dbReference type="Proteomes" id="UP001589838">
    <property type="component" value="Unassembled WGS sequence"/>
</dbReference>
<keyword evidence="8" id="KW-0411">Iron-sulfur</keyword>
<evidence type="ECO:0000256" key="2">
    <source>
        <dbReference type="ARBA" id="ARBA00006490"/>
    </source>
</evidence>
<dbReference type="PIRSF" id="PIRSF005572">
    <property type="entry name" value="NifS"/>
    <property type="match status" value="1"/>
</dbReference>
<organism evidence="12 13">
    <name type="scientific">Halalkalibacter kiskunsagensis</name>
    <dbReference type="NCBI Taxonomy" id="1548599"/>
    <lineage>
        <taxon>Bacteria</taxon>
        <taxon>Bacillati</taxon>
        <taxon>Bacillota</taxon>
        <taxon>Bacilli</taxon>
        <taxon>Bacillales</taxon>
        <taxon>Bacillaceae</taxon>
        <taxon>Halalkalibacter</taxon>
    </lineage>
</organism>
<name>A0ABV6KJX6_9BACI</name>
<evidence type="ECO:0000256" key="6">
    <source>
        <dbReference type="ARBA" id="ARBA00022898"/>
    </source>
</evidence>
<keyword evidence="7" id="KW-0408">Iron</keyword>
<dbReference type="InterPro" id="IPR015421">
    <property type="entry name" value="PyrdxlP-dep_Trfase_major"/>
</dbReference>
<proteinExistence type="inferred from homology"/>
<keyword evidence="5" id="KW-0479">Metal-binding</keyword>
<evidence type="ECO:0000256" key="9">
    <source>
        <dbReference type="ARBA" id="ARBA00050776"/>
    </source>
</evidence>
<dbReference type="PANTHER" id="PTHR11601">
    <property type="entry name" value="CYSTEINE DESULFURYLASE FAMILY MEMBER"/>
    <property type="match status" value="1"/>
</dbReference>
<dbReference type="Pfam" id="PF00266">
    <property type="entry name" value="Aminotran_5"/>
    <property type="match status" value="1"/>
</dbReference>
<evidence type="ECO:0000313" key="12">
    <source>
        <dbReference type="EMBL" id="MFC0473616.1"/>
    </source>
</evidence>
<comment type="cofactor">
    <cofactor evidence="1 10">
        <name>pyridoxal 5'-phosphate</name>
        <dbReference type="ChEBI" id="CHEBI:597326"/>
    </cofactor>
</comment>
<dbReference type="InterPro" id="IPR015424">
    <property type="entry name" value="PyrdxlP-dep_Trfase"/>
</dbReference>
<comment type="similarity">
    <text evidence="2">Belongs to the class-V pyridoxal-phosphate-dependent aminotransferase family. NifS/IscS subfamily.</text>
</comment>
<evidence type="ECO:0000256" key="7">
    <source>
        <dbReference type="ARBA" id="ARBA00023004"/>
    </source>
</evidence>
<keyword evidence="6" id="KW-0663">Pyridoxal phosphate</keyword>
<dbReference type="PROSITE" id="PS00595">
    <property type="entry name" value="AA_TRANSFER_CLASS_5"/>
    <property type="match status" value="1"/>
</dbReference>
<dbReference type="PANTHER" id="PTHR11601:SF34">
    <property type="entry name" value="CYSTEINE DESULFURASE"/>
    <property type="match status" value="1"/>
</dbReference>
<keyword evidence="13" id="KW-1185">Reference proteome</keyword>
<protein>
    <recommendedName>
        <fullName evidence="3">cysteine desulfurase</fullName>
        <ecNumber evidence="3">2.8.1.7</ecNumber>
    </recommendedName>
</protein>
<evidence type="ECO:0000256" key="10">
    <source>
        <dbReference type="RuleBase" id="RU004504"/>
    </source>
</evidence>
<dbReference type="EMBL" id="JBHLUX010000095">
    <property type="protein sequence ID" value="MFC0473616.1"/>
    <property type="molecule type" value="Genomic_DNA"/>
</dbReference>
<evidence type="ECO:0000313" key="13">
    <source>
        <dbReference type="Proteomes" id="UP001589838"/>
    </source>
</evidence>
<comment type="caution">
    <text evidence="12">The sequence shown here is derived from an EMBL/GenBank/DDBJ whole genome shotgun (WGS) entry which is preliminary data.</text>
</comment>
<evidence type="ECO:0000256" key="3">
    <source>
        <dbReference type="ARBA" id="ARBA00012239"/>
    </source>
</evidence>
<dbReference type="InterPro" id="IPR016454">
    <property type="entry name" value="Cysteine_dSase"/>
</dbReference>
<dbReference type="Gene3D" id="1.10.260.50">
    <property type="match status" value="1"/>
</dbReference>
<evidence type="ECO:0000256" key="5">
    <source>
        <dbReference type="ARBA" id="ARBA00022723"/>
    </source>
</evidence>
<dbReference type="SUPFAM" id="SSF53383">
    <property type="entry name" value="PLP-dependent transferases"/>
    <property type="match status" value="1"/>
</dbReference>
<dbReference type="EC" id="2.8.1.7" evidence="3"/>
<dbReference type="Gene3D" id="3.90.1150.10">
    <property type="entry name" value="Aspartate Aminotransferase, domain 1"/>
    <property type="match status" value="1"/>
</dbReference>
<evidence type="ECO:0000256" key="8">
    <source>
        <dbReference type="ARBA" id="ARBA00023014"/>
    </source>
</evidence>
<accession>A0ABV6KJX6</accession>
<evidence type="ECO:0000259" key="11">
    <source>
        <dbReference type="Pfam" id="PF00266"/>
    </source>
</evidence>
<dbReference type="InterPro" id="IPR000192">
    <property type="entry name" value="Aminotrans_V_dom"/>
</dbReference>
<dbReference type="Gene3D" id="3.40.640.10">
    <property type="entry name" value="Type I PLP-dependent aspartate aminotransferase-like (Major domain)"/>
    <property type="match status" value="1"/>
</dbReference>
<keyword evidence="4" id="KW-0808">Transferase</keyword>
<dbReference type="NCBIfam" id="NF002806">
    <property type="entry name" value="PRK02948.1"/>
    <property type="match status" value="1"/>
</dbReference>
<evidence type="ECO:0000256" key="1">
    <source>
        <dbReference type="ARBA" id="ARBA00001933"/>
    </source>
</evidence>
<dbReference type="InterPro" id="IPR020578">
    <property type="entry name" value="Aminotrans_V_PyrdxlP_BS"/>
</dbReference>
<comment type="catalytic activity">
    <reaction evidence="9">
        <text>(sulfur carrier)-H + L-cysteine = (sulfur carrier)-SH + L-alanine</text>
        <dbReference type="Rhea" id="RHEA:43892"/>
        <dbReference type="Rhea" id="RHEA-COMP:14737"/>
        <dbReference type="Rhea" id="RHEA-COMP:14739"/>
        <dbReference type="ChEBI" id="CHEBI:29917"/>
        <dbReference type="ChEBI" id="CHEBI:35235"/>
        <dbReference type="ChEBI" id="CHEBI:57972"/>
        <dbReference type="ChEBI" id="CHEBI:64428"/>
        <dbReference type="EC" id="2.8.1.7"/>
    </reaction>
</comment>
<evidence type="ECO:0000256" key="4">
    <source>
        <dbReference type="ARBA" id="ARBA00022679"/>
    </source>
</evidence>